<feature type="non-terminal residue" evidence="2">
    <location>
        <position position="1"/>
    </location>
</feature>
<name>A0AAN8WI61_HALRR</name>
<organism evidence="2 3">
    <name type="scientific">Halocaridina rubra</name>
    <name type="common">Hawaiian red shrimp</name>
    <dbReference type="NCBI Taxonomy" id="373956"/>
    <lineage>
        <taxon>Eukaryota</taxon>
        <taxon>Metazoa</taxon>
        <taxon>Ecdysozoa</taxon>
        <taxon>Arthropoda</taxon>
        <taxon>Crustacea</taxon>
        <taxon>Multicrustacea</taxon>
        <taxon>Malacostraca</taxon>
        <taxon>Eumalacostraca</taxon>
        <taxon>Eucarida</taxon>
        <taxon>Decapoda</taxon>
        <taxon>Pleocyemata</taxon>
        <taxon>Caridea</taxon>
        <taxon>Atyoidea</taxon>
        <taxon>Atyidae</taxon>
        <taxon>Halocaridina</taxon>
    </lineage>
</organism>
<dbReference type="Proteomes" id="UP001381693">
    <property type="component" value="Unassembled WGS sequence"/>
</dbReference>
<sequence length="58" mass="6778">TRQSIEVLISFRPRRNQNARRANKKMSSHLRNQAKHQIKHENKTDTANSRKGYDGDTS</sequence>
<evidence type="ECO:0000313" key="2">
    <source>
        <dbReference type="EMBL" id="KAK7066511.1"/>
    </source>
</evidence>
<evidence type="ECO:0000313" key="3">
    <source>
        <dbReference type="Proteomes" id="UP001381693"/>
    </source>
</evidence>
<accession>A0AAN8WI61</accession>
<dbReference type="EMBL" id="JAXCGZ010019158">
    <property type="protein sequence ID" value="KAK7066511.1"/>
    <property type="molecule type" value="Genomic_DNA"/>
</dbReference>
<dbReference type="AlphaFoldDB" id="A0AAN8WI61"/>
<keyword evidence="3" id="KW-1185">Reference proteome</keyword>
<evidence type="ECO:0000256" key="1">
    <source>
        <dbReference type="SAM" id="MobiDB-lite"/>
    </source>
</evidence>
<proteinExistence type="predicted"/>
<comment type="caution">
    <text evidence="2">The sequence shown here is derived from an EMBL/GenBank/DDBJ whole genome shotgun (WGS) entry which is preliminary data.</text>
</comment>
<protein>
    <submittedName>
        <fullName evidence="2">Uncharacterized protein</fullName>
    </submittedName>
</protein>
<feature type="non-terminal residue" evidence="2">
    <location>
        <position position="58"/>
    </location>
</feature>
<gene>
    <name evidence="2" type="ORF">SK128_012718</name>
</gene>
<reference evidence="2 3" key="1">
    <citation type="submission" date="2023-11" db="EMBL/GenBank/DDBJ databases">
        <title>Halocaridina rubra genome assembly.</title>
        <authorList>
            <person name="Smith C."/>
        </authorList>
    </citation>
    <scope>NUCLEOTIDE SEQUENCE [LARGE SCALE GENOMIC DNA]</scope>
    <source>
        <strain evidence="2">EP-1</strain>
        <tissue evidence="2">Whole</tissue>
    </source>
</reference>
<feature type="region of interest" description="Disordered" evidence="1">
    <location>
        <begin position="1"/>
        <end position="58"/>
    </location>
</feature>
<feature type="compositionally biased region" description="Basic residues" evidence="1">
    <location>
        <begin position="12"/>
        <end position="38"/>
    </location>
</feature>